<comment type="cofactor">
    <cofactor evidence="1">
        <name>[4Fe-4S] cluster</name>
        <dbReference type="ChEBI" id="CHEBI:49883"/>
    </cofactor>
</comment>
<proteinExistence type="inferred from homology"/>
<accession>A0ABT9XDK9</accession>
<keyword evidence="10" id="KW-0326">Glycosidase</keyword>
<dbReference type="EMBL" id="JAUSTP010000001">
    <property type="protein sequence ID" value="MDQ0188391.1"/>
    <property type="molecule type" value="Genomic_DNA"/>
</dbReference>
<evidence type="ECO:0000256" key="2">
    <source>
        <dbReference type="ARBA" id="ARBA00008343"/>
    </source>
</evidence>
<keyword evidence="13" id="KW-1185">Reference proteome</keyword>
<dbReference type="InterPro" id="IPR003265">
    <property type="entry name" value="HhH-GPD_domain"/>
</dbReference>
<keyword evidence="4" id="KW-0479">Metal-binding</keyword>
<keyword evidence="12" id="KW-0255">Endonuclease</keyword>
<dbReference type="InterPro" id="IPR011257">
    <property type="entry name" value="DNA_glycosylase"/>
</dbReference>
<dbReference type="Gene3D" id="1.10.340.30">
    <property type="entry name" value="Hypothetical protein, domain 2"/>
    <property type="match status" value="1"/>
</dbReference>
<name>A0ABT9XDK9_9BACL</name>
<evidence type="ECO:0000256" key="7">
    <source>
        <dbReference type="ARBA" id="ARBA00023004"/>
    </source>
</evidence>
<dbReference type="Proteomes" id="UP001232973">
    <property type="component" value="Unassembled WGS sequence"/>
</dbReference>
<evidence type="ECO:0000256" key="6">
    <source>
        <dbReference type="ARBA" id="ARBA00022801"/>
    </source>
</evidence>
<keyword evidence="8" id="KW-0411">Iron-sulfur</keyword>
<evidence type="ECO:0000256" key="10">
    <source>
        <dbReference type="ARBA" id="ARBA00023295"/>
    </source>
</evidence>
<evidence type="ECO:0000256" key="4">
    <source>
        <dbReference type="ARBA" id="ARBA00022723"/>
    </source>
</evidence>
<gene>
    <name evidence="12" type="ORF">J2S03_000195</name>
</gene>
<dbReference type="RefSeq" id="WP_274455796.1">
    <property type="nucleotide sequence ID" value="NZ_CP067097.1"/>
</dbReference>
<dbReference type="InterPro" id="IPR023170">
    <property type="entry name" value="HhH_base_excis_C"/>
</dbReference>
<dbReference type="Pfam" id="PF00730">
    <property type="entry name" value="HhH-GPD"/>
    <property type="match status" value="1"/>
</dbReference>
<dbReference type="PIRSF" id="PIRSF001435">
    <property type="entry name" value="Nth"/>
    <property type="match status" value="1"/>
</dbReference>
<evidence type="ECO:0000313" key="13">
    <source>
        <dbReference type="Proteomes" id="UP001232973"/>
    </source>
</evidence>
<keyword evidence="12" id="KW-0540">Nuclease</keyword>
<comment type="similarity">
    <text evidence="2">Belongs to the Nth/MutY family.</text>
</comment>
<evidence type="ECO:0000259" key="11">
    <source>
        <dbReference type="SMART" id="SM00478"/>
    </source>
</evidence>
<evidence type="ECO:0000256" key="3">
    <source>
        <dbReference type="ARBA" id="ARBA00022485"/>
    </source>
</evidence>
<organism evidence="12 13">
    <name type="scientific">Alicyclobacillus cycloheptanicus</name>
    <dbReference type="NCBI Taxonomy" id="1457"/>
    <lineage>
        <taxon>Bacteria</taxon>
        <taxon>Bacillati</taxon>
        <taxon>Bacillota</taxon>
        <taxon>Bacilli</taxon>
        <taxon>Bacillales</taxon>
        <taxon>Alicyclobacillaceae</taxon>
        <taxon>Alicyclobacillus</taxon>
    </lineage>
</organism>
<dbReference type="PROSITE" id="PS00764">
    <property type="entry name" value="ENDONUCLEASE_III_1"/>
    <property type="match status" value="1"/>
</dbReference>
<evidence type="ECO:0000256" key="9">
    <source>
        <dbReference type="ARBA" id="ARBA00023204"/>
    </source>
</evidence>
<dbReference type="GO" id="GO:0004519">
    <property type="term" value="F:endonuclease activity"/>
    <property type="evidence" value="ECO:0007669"/>
    <property type="project" value="UniProtKB-KW"/>
</dbReference>
<keyword evidence="3" id="KW-0004">4Fe-4S</keyword>
<dbReference type="CDD" id="cd00056">
    <property type="entry name" value="ENDO3c"/>
    <property type="match status" value="1"/>
</dbReference>
<feature type="domain" description="HhH-GPD" evidence="11">
    <location>
        <begin position="55"/>
        <end position="208"/>
    </location>
</feature>
<dbReference type="Gene3D" id="1.10.1670.10">
    <property type="entry name" value="Helix-hairpin-Helix base-excision DNA repair enzymes (C-terminal)"/>
    <property type="match status" value="1"/>
</dbReference>
<dbReference type="PANTHER" id="PTHR10359">
    <property type="entry name" value="A/G-SPECIFIC ADENINE GLYCOSYLASE/ENDONUCLEASE III"/>
    <property type="match status" value="1"/>
</dbReference>
<evidence type="ECO:0000256" key="8">
    <source>
        <dbReference type="ARBA" id="ARBA00023014"/>
    </source>
</evidence>
<keyword evidence="5" id="KW-0227">DNA damage</keyword>
<dbReference type="SUPFAM" id="SSF48150">
    <property type="entry name" value="DNA-glycosylase"/>
    <property type="match status" value="1"/>
</dbReference>
<dbReference type="SMART" id="SM00478">
    <property type="entry name" value="ENDO3c"/>
    <property type="match status" value="1"/>
</dbReference>
<keyword evidence="9" id="KW-0234">DNA repair</keyword>
<evidence type="ECO:0000256" key="1">
    <source>
        <dbReference type="ARBA" id="ARBA00001966"/>
    </source>
</evidence>
<reference evidence="12 13" key="1">
    <citation type="submission" date="2023-07" db="EMBL/GenBank/DDBJ databases">
        <title>Genomic Encyclopedia of Type Strains, Phase IV (KMG-IV): sequencing the most valuable type-strain genomes for metagenomic binning, comparative biology and taxonomic classification.</title>
        <authorList>
            <person name="Goeker M."/>
        </authorList>
    </citation>
    <scope>NUCLEOTIDE SEQUENCE [LARGE SCALE GENOMIC DNA]</scope>
    <source>
        <strain evidence="12 13">DSM 4006</strain>
    </source>
</reference>
<keyword evidence="6" id="KW-0378">Hydrolase</keyword>
<protein>
    <submittedName>
        <fullName evidence="12">Endonuclease-3 related protein</fullName>
    </submittedName>
</protein>
<evidence type="ECO:0000256" key="5">
    <source>
        <dbReference type="ARBA" id="ARBA00022763"/>
    </source>
</evidence>
<keyword evidence="7" id="KW-0408">Iron</keyword>
<dbReference type="InterPro" id="IPR004035">
    <property type="entry name" value="Endouclease-III_FeS-bd_BS"/>
</dbReference>
<dbReference type="PANTHER" id="PTHR10359:SF19">
    <property type="entry name" value="DNA REPAIR GLYCOSYLASE MJ1434-RELATED"/>
    <property type="match status" value="1"/>
</dbReference>
<sequence>MKTISNAANSPKHCDDHPNLQTTLMDIYHRMEDAFGDRGWWPASSTEEIIIGAILVQNVSWSNTVKAVERLNDHGLLTFPALAAASVDDIEACVYSTRFYKTKAKKLKAFATHVMTHHKGRIDAMLAQPMAPLRAELLQIYGIGPETADDILLYAANQASFVIDAYTKRIFYRLGLTPADISYESMRAWFMANLPADVSLFNQYHALLDAVGHHFCSTKRPKCEACPLRSKCLVAQGKLVI</sequence>
<comment type="caution">
    <text evidence="12">The sequence shown here is derived from an EMBL/GenBank/DDBJ whole genome shotgun (WGS) entry which is preliminary data.</text>
</comment>
<evidence type="ECO:0000313" key="12">
    <source>
        <dbReference type="EMBL" id="MDQ0188391.1"/>
    </source>
</evidence>